<dbReference type="Gene3D" id="3.90.1750.10">
    <property type="entry name" value="Hect, E3 ligase catalytic domains"/>
    <property type="match status" value="1"/>
</dbReference>
<dbReference type="GO" id="GO:0004842">
    <property type="term" value="F:ubiquitin-protein transferase activity"/>
    <property type="evidence" value="ECO:0007669"/>
    <property type="project" value="InterPro"/>
</dbReference>
<reference evidence="4" key="1">
    <citation type="submission" date="2020-04" db="EMBL/GenBank/DDBJ databases">
        <authorList>
            <person name="Alioto T."/>
            <person name="Alioto T."/>
            <person name="Gomez Garrido J."/>
        </authorList>
    </citation>
    <scope>NUCLEOTIDE SEQUENCE</scope>
    <source>
        <strain evidence="4">A484AB</strain>
    </source>
</reference>
<feature type="compositionally biased region" description="Low complexity" evidence="3">
    <location>
        <begin position="69"/>
        <end position="84"/>
    </location>
</feature>
<dbReference type="SUPFAM" id="SSF56204">
    <property type="entry name" value="Hect, E3 ligase catalytic domain"/>
    <property type="match status" value="1"/>
</dbReference>
<accession>A0A6S7G6G7</accession>
<evidence type="ECO:0000313" key="4">
    <source>
        <dbReference type="EMBL" id="CAB3983996.1"/>
    </source>
</evidence>
<dbReference type="InterPro" id="IPR001660">
    <property type="entry name" value="SAM"/>
</dbReference>
<dbReference type="OrthoDB" id="5948939at2759"/>
<dbReference type="SUPFAM" id="SSF47769">
    <property type="entry name" value="SAM/Pointed domain"/>
    <property type="match status" value="1"/>
</dbReference>
<evidence type="ECO:0000256" key="1">
    <source>
        <dbReference type="ARBA" id="ARBA00022786"/>
    </source>
</evidence>
<dbReference type="PROSITE" id="PS50237">
    <property type="entry name" value="HECT"/>
    <property type="match status" value="1"/>
</dbReference>
<comment type="caution">
    <text evidence="4">The sequence shown here is derived from an EMBL/GenBank/DDBJ whole genome shotgun (WGS) entry which is preliminary data.</text>
</comment>
<feature type="non-terminal residue" evidence="4">
    <location>
        <position position="1"/>
    </location>
</feature>
<dbReference type="Gene3D" id="1.10.150.50">
    <property type="entry name" value="Transcription Factor, Ets-1"/>
    <property type="match status" value="1"/>
</dbReference>
<comment type="caution">
    <text evidence="2">Lacks conserved residue(s) required for the propagation of feature annotation.</text>
</comment>
<evidence type="ECO:0000313" key="5">
    <source>
        <dbReference type="Proteomes" id="UP001152795"/>
    </source>
</evidence>
<dbReference type="InterPro" id="IPR035983">
    <property type="entry name" value="Hect_E3_ubiquitin_ligase"/>
</dbReference>
<dbReference type="EMBL" id="CACRXK020000684">
    <property type="protein sequence ID" value="CAB3983996.1"/>
    <property type="molecule type" value="Genomic_DNA"/>
</dbReference>
<evidence type="ECO:0000256" key="2">
    <source>
        <dbReference type="PROSITE-ProRule" id="PRU00104"/>
    </source>
</evidence>
<keyword evidence="5" id="KW-1185">Reference proteome</keyword>
<dbReference type="Proteomes" id="UP001152795">
    <property type="component" value="Unassembled WGS sequence"/>
</dbReference>
<evidence type="ECO:0000256" key="3">
    <source>
        <dbReference type="SAM" id="MobiDB-lite"/>
    </source>
</evidence>
<dbReference type="InterPro" id="IPR013761">
    <property type="entry name" value="SAM/pointed_sf"/>
</dbReference>
<sequence length="600" mass="67090">MSSDSIFSRIESILGKIGMSTLFETFKNEKIDEKVAVSLSDNELIRLGITTIGDRVRFRDLCQREINTSDSASTSSSASEQLSSVPRQTQRERAHLFNVRGSLRAGGSRLTPARKKEGRKRTWTGNFMCLADRLASRVPSADEKQILQKAGLGIKKITFAADDDEKAVVEKITCSDKVNSDTDETVGFPKLKNCGGFELMNCISNCRNLNILDCEWSVKSLKASIGGQSRIYIRPIQINLNTNPVVEDKPSELEEMCKVCRKHVLVRNMRTHSTFCVEEFLQVSSEGEGETTVNESPSSELQIDSSTTQAELAGVHTIQAELVDVSTEDLLPNEAITPIAESGAPSFDNIAEAVAKHCSENEIVDSVEILRCFQKEIVTGRELDVSDPTQVCEGLTNYILVDRANILLTSLDEIKDITDLRPTLQVEFYGECAEDYGGPRKEFFRLVLNAIKDKYFDKGLRDHLCEDYEPVGIIMGLSIIQNGKIPQFMTEEIITEAFDNSELQPCVAKLRDGFARVGIFQMVKHLPVLKNIFNQTPQALTVKKIVHIYRPQFSEEGSNNLTLEKSIYSAFMKYIREVASVCMLFLWLEMHADFAVDGRA</sequence>
<dbReference type="PROSITE" id="PS50105">
    <property type="entry name" value="SAM_DOMAIN"/>
    <property type="match status" value="1"/>
</dbReference>
<dbReference type="InterPro" id="IPR000569">
    <property type="entry name" value="HECT_dom"/>
</dbReference>
<name>A0A6S7G6G7_PARCT</name>
<protein>
    <submittedName>
        <fullName evidence="4">Leucine-rich repeat-containing DDB_G0290503 isoform X1</fullName>
    </submittedName>
</protein>
<feature type="region of interest" description="Disordered" evidence="3">
    <location>
        <begin position="69"/>
        <end position="93"/>
    </location>
</feature>
<dbReference type="CDD" id="cd09487">
    <property type="entry name" value="SAM_superfamily"/>
    <property type="match status" value="1"/>
</dbReference>
<gene>
    <name evidence="4" type="ORF">PACLA_8A034966</name>
</gene>
<organism evidence="4 5">
    <name type="scientific">Paramuricea clavata</name>
    <name type="common">Red gorgonian</name>
    <name type="synonym">Violescent sea-whip</name>
    <dbReference type="NCBI Taxonomy" id="317549"/>
    <lineage>
        <taxon>Eukaryota</taxon>
        <taxon>Metazoa</taxon>
        <taxon>Cnidaria</taxon>
        <taxon>Anthozoa</taxon>
        <taxon>Octocorallia</taxon>
        <taxon>Malacalcyonacea</taxon>
        <taxon>Plexauridae</taxon>
        <taxon>Paramuricea</taxon>
    </lineage>
</organism>
<keyword evidence="1 2" id="KW-0833">Ubl conjugation pathway</keyword>
<proteinExistence type="predicted"/>
<dbReference type="AlphaFoldDB" id="A0A6S7G6G7"/>